<accession>A0A0K2TTP4</accession>
<protein>
    <submittedName>
        <fullName evidence="1">Uncharacterized protein</fullName>
    </submittedName>
</protein>
<dbReference type="AlphaFoldDB" id="A0A0K2TTP4"/>
<name>A0A0K2TTP4_LEPSM</name>
<proteinExistence type="predicted"/>
<evidence type="ECO:0000313" key="1">
    <source>
        <dbReference type="EMBL" id="CDW29389.1"/>
    </source>
</evidence>
<organism evidence="1">
    <name type="scientific">Lepeophtheirus salmonis</name>
    <name type="common">Salmon louse</name>
    <name type="synonym">Caligus salmonis</name>
    <dbReference type="NCBI Taxonomy" id="72036"/>
    <lineage>
        <taxon>Eukaryota</taxon>
        <taxon>Metazoa</taxon>
        <taxon>Ecdysozoa</taxon>
        <taxon>Arthropoda</taxon>
        <taxon>Crustacea</taxon>
        <taxon>Multicrustacea</taxon>
        <taxon>Hexanauplia</taxon>
        <taxon>Copepoda</taxon>
        <taxon>Siphonostomatoida</taxon>
        <taxon>Caligidae</taxon>
        <taxon>Lepeophtheirus</taxon>
    </lineage>
</organism>
<dbReference type="OrthoDB" id="10661935at2759"/>
<sequence>MMALGTFPEEPKWRRLFVKDAESQLWKLQFEAPDGKRYDCNQSEDVIRRKSTESSESEGDCESCISSISSCATTTFAPLQIIFCSRRPNIIDFKKRTRKGKKCLRLPPAPIIQIQKMAKSPVLRIALVDVFRDTPLCKIPCCLCLKTFAIPDFLTIDFSTDRLKIECSRCDWGTVRVYSSKGMHS</sequence>
<dbReference type="EMBL" id="HACA01012028">
    <property type="protein sequence ID" value="CDW29389.1"/>
    <property type="molecule type" value="Transcribed_RNA"/>
</dbReference>
<reference evidence="1" key="1">
    <citation type="submission" date="2014-05" db="EMBL/GenBank/DDBJ databases">
        <authorList>
            <person name="Chronopoulou M."/>
        </authorList>
    </citation>
    <scope>NUCLEOTIDE SEQUENCE</scope>
    <source>
        <tissue evidence="1">Whole organism</tissue>
    </source>
</reference>